<gene>
    <name evidence="3" type="ORF">yc1106_07603</name>
</gene>
<feature type="compositionally biased region" description="Pro residues" evidence="1">
    <location>
        <begin position="197"/>
        <end position="223"/>
    </location>
</feature>
<evidence type="ECO:0000256" key="2">
    <source>
        <dbReference type="SAM" id="SignalP"/>
    </source>
</evidence>
<dbReference type="PANTHER" id="PTHR36182">
    <property type="entry name" value="PROTEIN, PUTATIVE (AFU_ORTHOLOGUE AFUA_6G10930)-RELATED"/>
    <property type="match status" value="1"/>
</dbReference>
<protein>
    <submittedName>
        <fullName evidence="3">Lytic polysaccharide monooxygenase</fullName>
    </submittedName>
</protein>
<dbReference type="PANTHER" id="PTHR36182:SF1">
    <property type="entry name" value="PROTEIN, PUTATIVE (AFU_ORTHOLOGUE AFUA_6G10930)-RELATED"/>
    <property type="match status" value="1"/>
</dbReference>
<evidence type="ECO:0000256" key="1">
    <source>
        <dbReference type="SAM" id="MobiDB-lite"/>
    </source>
</evidence>
<keyword evidence="4" id="KW-1185">Reference proteome</keyword>
<keyword evidence="3" id="KW-0560">Oxidoreductase</keyword>
<accession>A0A9Q8ZF61</accession>
<dbReference type="GO" id="GO:0004497">
    <property type="term" value="F:monooxygenase activity"/>
    <property type="evidence" value="ECO:0007669"/>
    <property type="project" value="UniProtKB-KW"/>
</dbReference>
<keyword evidence="3" id="KW-0503">Monooxygenase</keyword>
<sequence length="411" mass="44646">MYTKTFFTLALAGAAQAHMSLFYPPPLGGAPSINPQSTELDPEFNFPLGCCGPDGGDSRPSPGLCRGHIDKFDTEKATVTWQPGQDAHFQLTDFDYDPAAPGGTHSGGSCQVGFSVDKGKTWKLAASYHGACPHATTDGSPEAQTFDFKVPTNMPEGDALFMWIWLNREHESFESCAKVHIGGGSGDGNSPSQPSQPSQPAPQPEQPAYPTDPPKETPQPEAPQQPGYAAPQPEAPKPEAPQQPGNEKPPTGPVVTVTTVIATTIYQTVEATPTPDNSASKANARSWQWRAHQKVKPNTRRYEVDGSRCDCTRDEFTLAARCSCDSTDKAVERKALRLHRRTFYKRTDACDWNTAPAMETSYYTIDAKCAPGAKDRVPESDKFELGWDVPCGVVAGESEYEIKMFSCDMYG</sequence>
<dbReference type="EMBL" id="CP089278">
    <property type="protein sequence ID" value="USP80329.1"/>
    <property type="molecule type" value="Genomic_DNA"/>
</dbReference>
<proteinExistence type="predicted"/>
<dbReference type="Proteomes" id="UP001056012">
    <property type="component" value="Chromosome 5"/>
</dbReference>
<reference evidence="3" key="1">
    <citation type="submission" date="2021-12" db="EMBL/GenBank/DDBJ databases">
        <title>Curvularia clavata genome.</title>
        <authorList>
            <person name="Cao Y."/>
        </authorList>
    </citation>
    <scope>NUCLEOTIDE SEQUENCE</scope>
    <source>
        <strain evidence="3">Yc1106</strain>
    </source>
</reference>
<evidence type="ECO:0000313" key="4">
    <source>
        <dbReference type="Proteomes" id="UP001056012"/>
    </source>
</evidence>
<dbReference type="VEuPathDB" id="FungiDB:yc1106_07603"/>
<dbReference type="OrthoDB" id="2342176at2759"/>
<evidence type="ECO:0000313" key="3">
    <source>
        <dbReference type="EMBL" id="USP80329.1"/>
    </source>
</evidence>
<feature type="signal peptide" evidence="2">
    <location>
        <begin position="1"/>
        <end position="17"/>
    </location>
</feature>
<dbReference type="Gene3D" id="2.70.50.70">
    <property type="match status" value="1"/>
</dbReference>
<keyword evidence="2" id="KW-0732">Signal</keyword>
<dbReference type="AlphaFoldDB" id="A0A9Q8ZF61"/>
<feature type="region of interest" description="Disordered" evidence="1">
    <location>
        <begin position="178"/>
        <end position="254"/>
    </location>
</feature>
<name>A0A9Q8ZF61_CURCL</name>
<feature type="chain" id="PRO_5040338786" evidence="2">
    <location>
        <begin position="18"/>
        <end position="411"/>
    </location>
</feature>
<organism evidence="3 4">
    <name type="scientific">Curvularia clavata</name>
    <dbReference type="NCBI Taxonomy" id="95742"/>
    <lineage>
        <taxon>Eukaryota</taxon>
        <taxon>Fungi</taxon>
        <taxon>Dikarya</taxon>
        <taxon>Ascomycota</taxon>
        <taxon>Pezizomycotina</taxon>
        <taxon>Dothideomycetes</taxon>
        <taxon>Pleosporomycetidae</taxon>
        <taxon>Pleosporales</taxon>
        <taxon>Pleosporineae</taxon>
        <taxon>Pleosporaceae</taxon>
        <taxon>Curvularia</taxon>
    </lineage>
</organism>